<dbReference type="EMBL" id="VTPC01085040">
    <property type="protein sequence ID" value="KAF2887126.1"/>
    <property type="molecule type" value="Genomic_DNA"/>
</dbReference>
<comment type="caution">
    <text evidence="3">The sequence shown here is derived from an EMBL/GenBank/DDBJ whole genome shotgun (WGS) entry which is preliminary data.</text>
</comment>
<dbReference type="AlphaFoldDB" id="A0A8K0CLA3"/>
<keyword evidence="4" id="KW-1185">Reference proteome</keyword>
<feature type="domain" description="Ig-like" evidence="2">
    <location>
        <begin position="37"/>
        <end position="122"/>
    </location>
</feature>
<protein>
    <recommendedName>
        <fullName evidence="2">Ig-like domain-containing protein</fullName>
    </recommendedName>
</protein>
<dbReference type="Proteomes" id="UP000801492">
    <property type="component" value="Unassembled WGS sequence"/>
</dbReference>
<feature type="signal peptide" evidence="1">
    <location>
        <begin position="1"/>
        <end position="20"/>
    </location>
</feature>
<organism evidence="3 4">
    <name type="scientific">Ignelater luminosus</name>
    <name type="common">Cucubano</name>
    <name type="synonym">Pyrophorus luminosus</name>
    <dbReference type="NCBI Taxonomy" id="2038154"/>
    <lineage>
        <taxon>Eukaryota</taxon>
        <taxon>Metazoa</taxon>
        <taxon>Ecdysozoa</taxon>
        <taxon>Arthropoda</taxon>
        <taxon>Hexapoda</taxon>
        <taxon>Insecta</taxon>
        <taxon>Pterygota</taxon>
        <taxon>Neoptera</taxon>
        <taxon>Endopterygota</taxon>
        <taxon>Coleoptera</taxon>
        <taxon>Polyphaga</taxon>
        <taxon>Elateriformia</taxon>
        <taxon>Elateroidea</taxon>
        <taxon>Elateridae</taxon>
        <taxon>Agrypninae</taxon>
        <taxon>Pyrophorini</taxon>
        <taxon>Ignelater</taxon>
    </lineage>
</organism>
<gene>
    <name evidence="3" type="ORF">ILUMI_19047</name>
</gene>
<dbReference type="InterPro" id="IPR003599">
    <property type="entry name" value="Ig_sub"/>
</dbReference>
<keyword evidence="1" id="KW-0732">Signal</keyword>
<reference evidence="3" key="1">
    <citation type="submission" date="2019-08" db="EMBL/GenBank/DDBJ databases">
        <title>The genome of the North American firefly Photinus pyralis.</title>
        <authorList>
            <consortium name="Photinus pyralis genome working group"/>
            <person name="Fallon T.R."/>
            <person name="Sander Lower S.E."/>
            <person name="Weng J.-K."/>
        </authorList>
    </citation>
    <scope>NUCLEOTIDE SEQUENCE</scope>
    <source>
        <strain evidence="3">TRF0915ILg1</strain>
        <tissue evidence="3">Whole body</tissue>
    </source>
</reference>
<dbReference type="OrthoDB" id="10258440at2759"/>
<evidence type="ECO:0000256" key="1">
    <source>
        <dbReference type="SAM" id="SignalP"/>
    </source>
</evidence>
<evidence type="ECO:0000259" key="2">
    <source>
        <dbReference type="PROSITE" id="PS50835"/>
    </source>
</evidence>
<evidence type="ECO:0000313" key="3">
    <source>
        <dbReference type="EMBL" id="KAF2887126.1"/>
    </source>
</evidence>
<proteinExistence type="predicted"/>
<dbReference type="InterPro" id="IPR007110">
    <property type="entry name" value="Ig-like_dom"/>
</dbReference>
<dbReference type="InterPro" id="IPR013783">
    <property type="entry name" value="Ig-like_fold"/>
</dbReference>
<evidence type="ECO:0000313" key="4">
    <source>
        <dbReference type="Proteomes" id="UP000801492"/>
    </source>
</evidence>
<feature type="chain" id="PRO_5035446528" description="Ig-like domain-containing protein" evidence="1">
    <location>
        <begin position="21"/>
        <end position="165"/>
    </location>
</feature>
<sequence>MHSVTTSIIILTCSFLMCNCVEDFQIYETLSYAENDTEVLKIQEVNYGKTAVLLCRSNDKEHFFLFWQLAKDDTVVGPGNRYDELKYDYEILTGNLIIREVSTAEEGIYHCVSRGVKYDDINVRSVRMIVKQDWAEVDAHDPGVSKNNLKVFFNTKLILILVYIE</sequence>
<dbReference type="PROSITE" id="PS50835">
    <property type="entry name" value="IG_LIKE"/>
    <property type="match status" value="1"/>
</dbReference>
<dbReference type="SUPFAM" id="SSF48726">
    <property type="entry name" value="Immunoglobulin"/>
    <property type="match status" value="1"/>
</dbReference>
<name>A0A8K0CLA3_IGNLU</name>
<dbReference type="SMART" id="SM00409">
    <property type="entry name" value="IG"/>
    <property type="match status" value="1"/>
</dbReference>
<accession>A0A8K0CLA3</accession>
<dbReference type="Gene3D" id="2.60.40.10">
    <property type="entry name" value="Immunoglobulins"/>
    <property type="match status" value="1"/>
</dbReference>
<dbReference type="InterPro" id="IPR036179">
    <property type="entry name" value="Ig-like_dom_sf"/>
</dbReference>